<dbReference type="PANTHER" id="PTHR30441">
    <property type="entry name" value="DUF748 DOMAIN-CONTAINING PROTEIN"/>
    <property type="match status" value="1"/>
</dbReference>
<evidence type="ECO:0000313" key="3">
    <source>
        <dbReference type="EMBL" id="AOO83267.1"/>
    </source>
</evidence>
<reference evidence="3 4" key="1">
    <citation type="journal article" date="2015" name="Antonie Van Leeuwenhoek">
        <title>Bosea vaviloviae sp. nov., a new species of slow-growing rhizobia isolated from nodules of the relict species Vavilovia formosa (Stev.) Fed.</title>
        <authorList>
            <person name="Safronova V.I."/>
            <person name="Kuznetsova I.G."/>
            <person name="Sazanova A.L."/>
            <person name="Kimeklis A.K."/>
            <person name="Belimov A.A."/>
            <person name="Andronov E.E."/>
            <person name="Pinaev A.G."/>
            <person name="Chizhevskaya E.P."/>
            <person name="Pukhaev A.R."/>
            <person name="Popov K.P."/>
            <person name="Willems A."/>
            <person name="Tikhonovich I.A."/>
        </authorList>
    </citation>
    <scope>NUCLEOTIDE SEQUENCE [LARGE SCALE GENOMIC DNA]</scope>
    <source>
        <strain evidence="3 4">Vaf18</strain>
    </source>
</reference>
<proteinExistence type="predicted"/>
<name>A0A1D7U7D1_9HYPH</name>
<sequence>MRETLTVLAGLLVLALLAALIGPGFVDWRGYRPQIEARLSSVLGVETRVAGGIGLRLLPSPRLTLSDVQVGGAPEAASSVAVEQLTVELALSALARGEFRFADAQAEGATLSIVVDEAGAVRLPASIGSGLPAHTSLDKLSIRRSALIWRDAGKAPVTLMPVAAEVSAVSLAGPWRIEGEVAGSSLRITTGAIEPDGRLRAKASITGDAIQIGFDGNFLLPAVQDGVSAGLEGAFTLSPGGALSLAGRVSGGSKQLDLAGLVLDIGGGAARLEGEGQFFPAGGTGSLALRARRLDLDALMKALSERAGFEHSLHALPGPFDISLDLDQLIWRGEDFSAFGLRGRLDEGGLSSAAASVRVAGALVGATGAADAKGIAGRFNLKAEDSRRVALVLARAGLDPALADLVAGLGQIDAEAVGAWDGGWVAFERLLVTGSSGLRLEGSGDIVPERLAAKLALNGLDLNMLPPAESFSGLVGGRDLALDLALTNARFRNAPAGSASLDLRREGAVWRLSRLAIEGFGGVAVTGSGALLAEGGEISGRIRAPRFETLAALAGPLLPELARQALARAGDGLSRLDASFRLTRSVGGETGIAAEGTAQAGALALNGRLDPSGAWRNAGLRFDMSDRRQVFAALGLPAPQLGGAGRFTLEQQPSRLMGSLAGPGLSLVLEGEGGNAARLSLQADRPGQILPEGPARLIPDGLFDASGRVGFNPDGVMLDDLVANLGGVSAKGAVVLARDGGLSGRLSLPGLDLRALLGGALGAIPAAAGSTWSTARFGPVVGLGDLKLAIEAASLFASDGVTLRDARFTLQADRDGASIEDLTGAYGGGTLSGRVELRRDGGLAQLSGWLGLMGLDLAALTNGALGGKLSGQVEAGGSGESPARLIAGLGGAGSVTLTGASLSRFDPAAYSRVIAGTGEDASESETARLQGRLGEALDRGVWALGDVTLPFTLAGGLARLQPFSFERSGLRAETTGLIDLRALSADLRLGLRPLGGLPKGWPTDAPQIGVTWRGPLSAPQRETDVGALSNAVAARALAREIERVEAFEADARERAANSRRLRAEREMRENERKLAEFIKAEEERRLAEEKRAEEAKRLEELRRIAEEKKAEDSKRAEQARQEQEGRGRSEAEERARAAAARGASQPQPQQPGPLVLPGAPRMNFPEPELQPTRPGGFVPPLPPPVAIESVPRPLSRSVQPN</sequence>
<dbReference type="GO" id="GO:0090313">
    <property type="term" value="P:regulation of protein targeting to membrane"/>
    <property type="evidence" value="ECO:0007669"/>
    <property type="project" value="TreeGrafter"/>
</dbReference>
<dbReference type="GO" id="GO:0005886">
    <property type="term" value="C:plasma membrane"/>
    <property type="evidence" value="ECO:0007669"/>
    <property type="project" value="TreeGrafter"/>
</dbReference>
<dbReference type="InterPro" id="IPR052894">
    <property type="entry name" value="AsmA-related"/>
</dbReference>
<dbReference type="PANTHER" id="PTHR30441:SF4">
    <property type="entry name" value="PROTEIN ASMA"/>
    <property type="match status" value="1"/>
</dbReference>
<dbReference type="KEGG" id="bvv:BHK69_24970"/>
<dbReference type="EMBL" id="CP017147">
    <property type="protein sequence ID" value="AOO83267.1"/>
    <property type="molecule type" value="Genomic_DNA"/>
</dbReference>
<dbReference type="OrthoDB" id="9816380at2"/>
<organism evidence="3 4">
    <name type="scientific">Bosea vaviloviae</name>
    <dbReference type="NCBI Taxonomy" id="1526658"/>
    <lineage>
        <taxon>Bacteria</taxon>
        <taxon>Pseudomonadati</taxon>
        <taxon>Pseudomonadota</taxon>
        <taxon>Alphaproteobacteria</taxon>
        <taxon>Hyphomicrobiales</taxon>
        <taxon>Boseaceae</taxon>
        <taxon>Bosea</taxon>
    </lineage>
</organism>
<dbReference type="STRING" id="1526658.BHK69_24970"/>
<feature type="domain" description="AsmA" evidence="2">
    <location>
        <begin position="5"/>
        <end position="127"/>
    </location>
</feature>
<evidence type="ECO:0000259" key="2">
    <source>
        <dbReference type="Pfam" id="PF05170"/>
    </source>
</evidence>
<accession>A0A1D7U7D1</accession>
<dbReference type="AlphaFoldDB" id="A0A1D7U7D1"/>
<feature type="compositionally biased region" description="Low complexity" evidence="1">
    <location>
        <begin position="1137"/>
        <end position="1147"/>
    </location>
</feature>
<feature type="compositionally biased region" description="Basic and acidic residues" evidence="1">
    <location>
        <begin position="1105"/>
        <end position="1136"/>
    </location>
</feature>
<dbReference type="Proteomes" id="UP000094969">
    <property type="component" value="Chromosome"/>
</dbReference>
<dbReference type="InterPro" id="IPR007844">
    <property type="entry name" value="AsmA"/>
</dbReference>
<gene>
    <name evidence="3" type="ORF">BHK69_24970</name>
</gene>
<protein>
    <recommendedName>
        <fullName evidence="2">AsmA domain-containing protein</fullName>
    </recommendedName>
</protein>
<feature type="region of interest" description="Disordered" evidence="1">
    <location>
        <begin position="1105"/>
        <end position="1201"/>
    </location>
</feature>
<evidence type="ECO:0000313" key="4">
    <source>
        <dbReference type="Proteomes" id="UP000094969"/>
    </source>
</evidence>
<keyword evidence="4" id="KW-1185">Reference proteome</keyword>
<evidence type="ECO:0000256" key="1">
    <source>
        <dbReference type="SAM" id="MobiDB-lite"/>
    </source>
</evidence>
<dbReference type="RefSeq" id="WP_069692467.1">
    <property type="nucleotide sequence ID" value="NZ_CP017147.1"/>
</dbReference>
<dbReference type="Pfam" id="PF05170">
    <property type="entry name" value="AsmA"/>
    <property type="match status" value="1"/>
</dbReference>